<proteinExistence type="inferred from homology"/>
<dbReference type="RefSeq" id="WP_058244518.1">
    <property type="nucleotide sequence ID" value="NZ_CYSB01000030.1"/>
</dbReference>
<dbReference type="SUPFAM" id="SSF51419">
    <property type="entry name" value="PLP-binding barrel"/>
    <property type="match status" value="1"/>
</dbReference>
<dbReference type="OrthoDB" id="9802147at2"/>
<evidence type="ECO:0000256" key="5">
    <source>
        <dbReference type="ARBA" id="ARBA00034115"/>
    </source>
</evidence>
<dbReference type="EMBL" id="CYSC01000040">
    <property type="protein sequence ID" value="CUH73362.1"/>
    <property type="molecule type" value="Genomic_DNA"/>
</dbReference>
<dbReference type="InterPro" id="IPR000183">
    <property type="entry name" value="Orn/DAP/Arg_de-COase"/>
</dbReference>
<dbReference type="InterPro" id="IPR002433">
    <property type="entry name" value="Orn_de-COase"/>
</dbReference>
<dbReference type="EC" id="4.1.1.17" evidence="6"/>
<dbReference type="Gene3D" id="3.20.20.10">
    <property type="entry name" value="Alanine racemase"/>
    <property type="match status" value="1"/>
</dbReference>
<dbReference type="SUPFAM" id="SSF50621">
    <property type="entry name" value="Alanine racemase C-terminal domain-like"/>
    <property type="match status" value="1"/>
</dbReference>
<keyword evidence="4 11" id="KW-0456">Lyase</keyword>
<keyword evidence="12" id="KW-1185">Reference proteome</keyword>
<dbReference type="CDD" id="cd00622">
    <property type="entry name" value="PLPDE_III_ODC"/>
    <property type="match status" value="1"/>
</dbReference>
<evidence type="ECO:0000313" key="12">
    <source>
        <dbReference type="Proteomes" id="UP000051086"/>
    </source>
</evidence>
<evidence type="ECO:0000256" key="8">
    <source>
        <dbReference type="PIRSR" id="PIRSR600183-50"/>
    </source>
</evidence>
<dbReference type="PANTHER" id="PTHR11482">
    <property type="entry name" value="ARGININE/DIAMINOPIMELATE/ORNITHINE DECARBOXYLASE"/>
    <property type="match status" value="1"/>
</dbReference>
<dbReference type="AlphaFoldDB" id="A0A0P1FWL3"/>
<feature type="modified residue" description="N6-(pyridoxal phosphate)lysine" evidence="8">
    <location>
        <position position="51"/>
    </location>
</feature>
<evidence type="ECO:0000256" key="1">
    <source>
        <dbReference type="ARBA" id="ARBA00001933"/>
    </source>
</evidence>
<reference evidence="10 12" key="1">
    <citation type="submission" date="2015-09" db="EMBL/GenBank/DDBJ databases">
        <authorList>
            <person name="Rodrigo-Torres L."/>
            <person name="Arahal D.R."/>
        </authorList>
    </citation>
    <scope>NUCLEOTIDE SEQUENCE [LARGE SCALE GENOMIC DNA]</scope>
    <source>
        <strain evidence="10 12">CECT 5118</strain>
    </source>
</reference>
<comment type="similarity">
    <text evidence="2">Belongs to the Orn/Lys/Arg decarboxylase class-II family.</text>
</comment>
<dbReference type="Proteomes" id="UP000051887">
    <property type="component" value="Unassembled WGS sequence"/>
</dbReference>
<dbReference type="PANTHER" id="PTHR11482:SF6">
    <property type="entry name" value="ORNITHINE DECARBOXYLASE 1-RELATED"/>
    <property type="match status" value="1"/>
</dbReference>
<dbReference type="Pfam" id="PF02784">
    <property type="entry name" value="Orn_Arg_deC_N"/>
    <property type="match status" value="1"/>
</dbReference>
<name>A0A0P1FWL3_9RHOB</name>
<evidence type="ECO:0000256" key="6">
    <source>
        <dbReference type="ARBA" id="ARBA00034138"/>
    </source>
</evidence>
<feature type="active site" description="Proton donor" evidence="8">
    <location>
        <position position="323"/>
    </location>
</feature>
<dbReference type="Gene3D" id="2.40.37.10">
    <property type="entry name" value="Lyase, Ornithine Decarboxylase, Chain A, domain 1"/>
    <property type="match status" value="1"/>
</dbReference>
<evidence type="ECO:0000256" key="4">
    <source>
        <dbReference type="ARBA" id="ARBA00023239"/>
    </source>
</evidence>
<evidence type="ECO:0000259" key="9">
    <source>
        <dbReference type="Pfam" id="PF02784"/>
    </source>
</evidence>
<accession>A0A0P1FWL3</accession>
<sequence>MRPDPHWLSPERHLKREQPDHPVMYFSPVVLQQTAHRFMEGFPGLVTYAVKANPAEAVLVNLVAAGITSFDVASPAEMAAVRAVCPDATLHYNNPVRSLAEVEAAKSFAIASASVDCLSELDKLAPLGTDLEVTVRLALPVKGAAYDFGAKFGVGPEGGIALLKEVARRGYRPAICFHPGTQCADPAAWAAYIQEAADVAKAAGVRIERMNVGGGFASHRAGPSPDLERIFVGIRAATVAAFGDEAPDLVCEPGRAMVAESFTLATRVKAIREEGVVFLNDGLYGALFEFRDMCAVERVRAVSPEGQGRAGTAKPMVVFGPTCDSIDRLPEPVELPDVLQEGDYVLFDGMGAYSLSLATDFNGYGLGRPITVASLSG</sequence>
<dbReference type="PRINTS" id="PR01179">
    <property type="entry name" value="ODADCRBXLASE"/>
</dbReference>
<dbReference type="GO" id="GO:0033387">
    <property type="term" value="P:putrescine biosynthetic process from arginine, via ornithine"/>
    <property type="evidence" value="ECO:0007669"/>
    <property type="project" value="TreeGrafter"/>
</dbReference>
<dbReference type="InterPro" id="IPR029066">
    <property type="entry name" value="PLP-binding_barrel"/>
</dbReference>
<comment type="pathway">
    <text evidence="5">Amine and polyamine biosynthesis; putrescine biosynthesis via L-ornithine pathway; putrescine from L-ornithine: step 1/1.</text>
</comment>
<dbReference type="GO" id="GO:0004586">
    <property type="term" value="F:ornithine decarboxylase activity"/>
    <property type="evidence" value="ECO:0007669"/>
    <property type="project" value="UniProtKB-EC"/>
</dbReference>
<evidence type="ECO:0000256" key="2">
    <source>
        <dbReference type="ARBA" id="ARBA00008872"/>
    </source>
</evidence>
<keyword evidence="3 8" id="KW-0663">Pyridoxal phosphate</keyword>
<evidence type="ECO:0000256" key="3">
    <source>
        <dbReference type="ARBA" id="ARBA00022898"/>
    </source>
</evidence>
<organism evidence="11 13">
    <name type="scientific">Thalassovita autumnalis</name>
    <dbReference type="NCBI Taxonomy" id="2072972"/>
    <lineage>
        <taxon>Bacteria</taxon>
        <taxon>Pseudomonadati</taxon>
        <taxon>Pseudomonadota</taxon>
        <taxon>Alphaproteobacteria</taxon>
        <taxon>Rhodobacterales</taxon>
        <taxon>Roseobacteraceae</taxon>
        <taxon>Thalassovita</taxon>
    </lineage>
</organism>
<dbReference type="GO" id="GO:0005737">
    <property type="term" value="C:cytoplasm"/>
    <property type="evidence" value="ECO:0007669"/>
    <property type="project" value="TreeGrafter"/>
</dbReference>
<evidence type="ECO:0000313" key="11">
    <source>
        <dbReference type="EMBL" id="CUH73362.1"/>
    </source>
</evidence>
<protein>
    <recommendedName>
        <fullName evidence="6">ornithine decarboxylase</fullName>
        <ecNumber evidence="6">4.1.1.17</ecNumber>
    </recommendedName>
</protein>
<dbReference type="InterPro" id="IPR022644">
    <property type="entry name" value="De-COase2_N"/>
</dbReference>
<dbReference type="PRINTS" id="PR01182">
    <property type="entry name" value="ORNDCRBXLASE"/>
</dbReference>
<evidence type="ECO:0000313" key="10">
    <source>
        <dbReference type="EMBL" id="CUH68144.1"/>
    </source>
</evidence>
<dbReference type="Proteomes" id="UP000051086">
    <property type="component" value="Unassembled WGS sequence"/>
</dbReference>
<dbReference type="InterPro" id="IPR009006">
    <property type="entry name" value="Ala_racemase/Decarboxylase_C"/>
</dbReference>
<comment type="catalytic activity">
    <reaction evidence="7">
        <text>L-ornithine + H(+) = putrescine + CO2</text>
        <dbReference type="Rhea" id="RHEA:22964"/>
        <dbReference type="ChEBI" id="CHEBI:15378"/>
        <dbReference type="ChEBI" id="CHEBI:16526"/>
        <dbReference type="ChEBI" id="CHEBI:46911"/>
        <dbReference type="ChEBI" id="CHEBI:326268"/>
        <dbReference type="EC" id="4.1.1.17"/>
    </reaction>
</comment>
<comment type="cofactor">
    <cofactor evidence="1 8">
        <name>pyridoxal 5'-phosphate</name>
        <dbReference type="ChEBI" id="CHEBI:597326"/>
    </cofactor>
</comment>
<evidence type="ECO:0000256" key="7">
    <source>
        <dbReference type="ARBA" id="ARBA00049127"/>
    </source>
</evidence>
<feature type="domain" description="Orn/DAP/Arg decarboxylase 2 N-terminal" evidence="9">
    <location>
        <begin position="35"/>
        <end position="259"/>
    </location>
</feature>
<evidence type="ECO:0000313" key="13">
    <source>
        <dbReference type="Proteomes" id="UP000051887"/>
    </source>
</evidence>
<reference evidence="11 13" key="2">
    <citation type="submission" date="2015-09" db="EMBL/GenBank/DDBJ databases">
        <authorList>
            <consortium name="Swine Surveillance"/>
        </authorList>
    </citation>
    <scope>NUCLEOTIDE SEQUENCE [LARGE SCALE GENOMIC DNA]</scope>
    <source>
        <strain evidence="11 13">5120</strain>
    </source>
</reference>
<dbReference type="EMBL" id="CYSB01000030">
    <property type="protein sequence ID" value="CUH68144.1"/>
    <property type="molecule type" value="Genomic_DNA"/>
</dbReference>
<dbReference type="InterPro" id="IPR022653">
    <property type="entry name" value="De-COase2_pyr-phos_BS"/>
</dbReference>
<gene>
    <name evidence="11" type="primary">ldc</name>
    <name evidence="10" type="ORF">TL5118_02492</name>
    <name evidence="11" type="ORF">TL5120_03170</name>
</gene>
<dbReference type="PROSITE" id="PS00878">
    <property type="entry name" value="ODR_DC_2_1"/>
    <property type="match status" value="1"/>
</dbReference>